<dbReference type="SUPFAM" id="SSF82714">
    <property type="entry name" value="Multidrug efflux transporter AcrB TolC docking domain, DN and DC subdomains"/>
    <property type="match status" value="2"/>
</dbReference>
<evidence type="ECO:0000256" key="1">
    <source>
        <dbReference type="SAM" id="MobiDB-lite"/>
    </source>
</evidence>
<feature type="transmembrane region" description="Helical" evidence="2">
    <location>
        <begin position="546"/>
        <end position="563"/>
    </location>
</feature>
<reference evidence="4" key="1">
    <citation type="submission" date="2016-10" db="EMBL/GenBank/DDBJ databases">
        <authorList>
            <person name="Varghese N."/>
            <person name="Submissions S."/>
        </authorList>
    </citation>
    <scope>NUCLEOTIDE SEQUENCE [LARGE SCALE GENOMIC DNA]</scope>
    <source>
        <strain evidence="4">DSM 22376</strain>
    </source>
</reference>
<dbReference type="Gene3D" id="1.20.1640.10">
    <property type="entry name" value="Multidrug efflux transporter AcrB transmembrane domain"/>
    <property type="match status" value="2"/>
</dbReference>
<dbReference type="PRINTS" id="PR00702">
    <property type="entry name" value="ACRIFLAVINRP"/>
</dbReference>
<proteinExistence type="predicted"/>
<feature type="transmembrane region" description="Helical" evidence="2">
    <location>
        <begin position="1000"/>
        <end position="1023"/>
    </location>
</feature>
<evidence type="ECO:0000256" key="2">
    <source>
        <dbReference type="SAM" id="Phobius"/>
    </source>
</evidence>
<dbReference type="Gene3D" id="3.30.2090.10">
    <property type="entry name" value="Multidrug efflux transporter AcrB TolC docking domain, DN and DC subdomains"/>
    <property type="match status" value="2"/>
</dbReference>
<dbReference type="EMBL" id="FNRD01000004">
    <property type="protein sequence ID" value="SEA42272.1"/>
    <property type="molecule type" value="Genomic_DNA"/>
</dbReference>
<keyword evidence="2" id="KW-0472">Membrane</keyword>
<dbReference type="SUPFAM" id="SSF82693">
    <property type="entry name" value="Multidrug efflux transporter AcrB pore domain, PN1, PN2, PC1 and PC2 subdomains"/>
    <property type="match status" value="3"/>
</dbReference>
<feature type="transmembrane region" description="Helical" evidence="2">
    <location>
        <begin position="12"/>
        <end position="35"/>
    </location>
</feature>
<organism evidence="3 4">
    <name type="scientific">Flavobacterium gillisiae</name>
    <dbReference type="NCBI Taxonomy" id="150146"/>
    <lineage>
        <taxon>Bacteria</taxon>
        <taxon>Pseudomonadati</taxon>
        <taxon>Bacteroidota</taxon>
        <taxon>Flavobacteriia</taxon>
        <taxon>Flavobacteriales</taxon>
        <taxon>Flavobacteriaceae</taxon>
        <taxon>Flavobacterium</taxon>
    </lineage>
</organism>
<dbReference type="InterPro" id="IPR001036">
    <property type="entry name" value="Acrflvin-R"/>
</dbReference>
<feature type="transmembrane region" description="Helical" evidence="2">
    <location>
        <begin position="376"/>
        <end position="396"/>
    </location>
</feature>
<dbReference type="InterPro" id="IPR027463">
    <property type="entry name" value="AcrB_DN_DC_subdom"/>
</dbReference>
<dbReference type="SUPFAM" id="SSF82866">
    <property type="entry name" value="Multidrug efflux transporter AcrB transmembrane domain"/>
    <property type="match status" value="2"/>
</dbReference>
<feature type="transmembrane region" description="Helical" evidence="2">
    <location>
        <begin position="402"/>
        <end position="423"/>
    </location>
</feature>
<dbReference type="Pfam" id="PF00873">
    <property type="entry name" value="ACR_tran"/>
    <property type="match status" value="1"/>
</dbReference>
<name>A0A1H4B319_9FLAO</name>
<dbReference type="RefSeq" id="WP_091087220.1">
    <property type="nucleotide sequence ID" value="NZ_FNRD01000004.1"/>
</dbReference>
<evidence type="ECO:0000313" key="4">
    <source>
        <dbReference type="Proteomes" id="UP000198951"/>
    </source>
</evidence>
<dbReference type="Proteomes" id="UP000198951">
    <property type="component" value="Unassembled WGS sequence"/>
</dbReference>
<feature type="transmembrane region" description="Helical" evidence="2">
    <location>
        <begin position="444"/>
        <end position="468"/>
    </location>
</feature>
<feature type="transmembrane region" description="Helical" evidence="2">
    <location>
        <begin position="351"/>
        <end position="369"/>
    </location>
</feature>
<feature type="transmembrane region" description="Helical" evidence="2">
    <location>
        <begin position="480"/>
        <end position="504"/>
    </location>
</feature>
<dbReference type="PANTHER" id="PTHR32063">
    <property type="match status" value="1"/>
</dbReference>
<gene>
    <name evidence="3" type="ORF">SAMN05443667_104157</name>
</gene>
<feature type="region of interest" description="Disordered" evidence="1">
    <location>
        <begin position="1061"/>
        <end position="1081"/>
    </location>
</feature>
<dbReference type="Gene3D" id="3.30.70.1440">
    <property type="entry name" value="Multidrug efflux transporter AcrB pore domain"/>
    <property type="match status" value="1"/>
</dbReference>
<keyword evidence="4" id="KW-1185">Reference proteome</keyword>
<dbReference type="STRING" id="150146.SAMN05443667_104157"/>
<dbReference type="PANTHER" id="PTHR32063:SF16">
    <property type="entry name" value="CATION EFFLUX SYSTEM (ACRB_ACRD_ACRF FAMILY)"/>
    <property type="match status" value="1"/>
</dbReference>
<dbReference type="AlphaFoldDB" id="A0A1H4B319"/>
<dbReference type="Gene3D" id="3.30.70.1430">
    <property type="entry name" value="Multidrug efflux transporter AcrB pore domain"/>
    <property type="match status" value="2"/>
</dbReference>
<feature type="transmembrane region" description="Helical" evidence="2">
    <location>
        <begin position="906"/>
        <end position="925"/>
    </location>
</feature>
<protein>
    <submittedName>
        <fullName evidence="3">Multidrug efflux pump subunit AcrB</fullName>
    </submittedName>
</protein>
<keyword evidence="2" id="KW-1133">Transmembrane helix</keyword>
<evidence type="ECO:0000313" key="3">
    <source>
        <dbReference type="EMBL" id="SEA42272.1"/>
    </source>
</evidence>
<accession>A0A1H4B319</accession>
<dbReference type="Gene3D" id="3.30.70.1320">
    <property type="entry name" value="Multidrug efflux transporter AcrB pore domain like"/>
    <property type="match status" value="1"/>
</dbReference>
<feature type="transmembrane region" description="Helical" evidence="2">
    <location>
        <begin position="958"/>
        <end position="979"/>
    </location>
</feature>
<feature type="transmembrane region" description="Helical" evidence="2">
    <location>
        <begin position="1029"/>
        <end position="1055"/>
    </location>
</feature>
<sequence length="1081" mass="120027">MQEGISGKIANFFINSKLTILMMIGLMIIGVYSSFLIPREEEPQINVPMADVMVGYPGASPTEVESRVAKPLEKIISNIKGVEHVHTMAMNGQAMLIVQFYVGQDVERSYVKLYDELAKHEDMFPKGVYKPMVKTRSIDDVPMLGITLWSDKMDDFQLRQIAEEVTSEVEKVKDVAITKEIGGRSRVLKVILDKDKMAENGIDPLGIMGMIQANNSSSQSGSFVNTDEEYLITTGKFLTSADDVENLVVGVNKNMPVYLKQVATVQDGPSTAKSYVSFGYSKSNEKYKDAKSEYPAVTISVGKVKGADAMKISEKIIDKVEHLKTTIIPNDVHVEVTRNYGETASDKVGELLLHLGIAILAVTILVMFAMGWRGGLVVFFSVPLTFALTLFSYYMLDYTLNRITLFALVFVVGIVVDDSIIIAENMHRHFKMKRLPFKQAAIYAINEVGNPTILATFTVIAAILPMAFVSGMMGPYMSPMPIGASIAMILSLFVALTVTPYLGYHLLQEKDEQGHKEAEGLETSFIYKMYNKLERPLLESSMKRRVLVGVTVILLFGSVGMFFSKSVLVKMLPFDNKNEFQVVIDMPEGATLERTAAVTKEIAQYLTTIPEVVDYQNYIGTSAPITFNGLVRHYDLRGGSNMADIQVNLLHKEDRKLQSHDIAKNVRPQIQKIAAKYGANVKIIEVPPGPPVLSTLVAEIYGPNYKDQIKVAQQVKDILHKTEGIVDIDWTVEDNQTEYKLEVDKEKAMLNGIAPQQIVGNLTYLLKEYPVSNLYDENSNDNVGIVLSLDDKDKTSLQDIQNLKIKGSQGNMIPVSDLVKVKTDTLQKTIYRKDQKRVVYVTADMAGALESPVYAILGMTEKLDKMKIPKGYKVNELYMDQPTDESDFTVKWDGEWQITLEVFRDLGVAFLVAIVIIYMLIVGWFQNFKTPMVMMLAIPLSLIGIVFGHWLLGAYFTATSFIGMIALAGVMVRNSVLLIDFIEIRLNDGIALKQAIIEAGAVRTSPILLTTGAVVIGASIILFDPLFQGLAISLVFGAIVSTILTLIVVPIIYYVTERKKWESSPSPSEGGETEPKKENVI</sequence>
<dbReference type="OrthoDB" id="9757876at2"/>
<keyword evidence="2" id="KW-0812">Transmembrane</keyword>
<dbReference type="GO" id="GO:0005886">
    <property type="term" value="C:plasma membrane"/>
    <property type="evidence" value="ECO:0007669"/>
    <property type="project" value="TreeGrafter"/>
</dbReference>
<feature type="transmembrane region" description="Helical" evidence="2">
    <location>
        <begin position="932"/>
        <end position="952"/>
    </location>
</feature>
<dbReference type="GO" id="GO:0042910">
    <property type="term" value="F:xenobiotic transmembrane transporter activity"/>
    <property type="evidence" value="ECO:0007669"/>
    <property type="project" value="TreeGrafter"/>
</dbReference>